<dbReference type="InterPro" id="IPR054491">
    <property type="entry name" value="MGH1-like_GH"/>
</dbReference>
<dbReference type="InterPro" id="IPR012341">
    <property type="entry name" value="6hp_glycosidase-like_sf"/>
</dbReference>
<reference evidence="3 4" key="1">
    <citation type="submission" date="2016-11" db="EMBL/GenBank/DDBJ databases">
        <authorList>
            <person name="Jaros S."/>
            <person name="Januszkiewicz K."/>
            <person name="Wedrychowicz H."/>
        </authorList>
    </citation>
    <scope>NUCLEOTIDE SEQUENCE [LARGE SCALE GENOMIC DNA]</scope>
    <source>
        <strain evidence="3 4">DSM 18119</strain>
    </source>
</reference>
<dbReference type="Pfam" id="PF14742">
    <property type="entry name" value="GDE_N_bis"/>
    <property type="match status" value="1"/>
</dbReference>
<proteinExistence type="predicted"/>
<protein>
    <submittedName>
        <fullName evidence="3">Glycogen debranching enzyme (Alpha-1,6-glucosidase)</fullName>
    </submittedName>
</protein>
<evidence type="ECO:0000313" key="3">
    <source>
        <dbReference type="EMBL" id="SHF57454.1"/>
    </source>
</evidence>
<accession>A0A1M5CRT5</accession>
<dbReference type="Pfam" id="PF22422">
    <property type="entry name" value="MGH1-like_GH"/>
    <property type="match status" value="1"/>
</dbReference>
<dbReference type="Proteomes" id="UP000184048">
    <property type="component" value="Unassembled WGS sequence"/>
</dbReference>
<dbReference type="STRING" id="1121884.SAMN02745131_02998"/>
<evidence type="ECO:0000259" key="1">
    <source>
        <dbReference type="Pfam" id="PF14742"/>
    </source>
</evidence>
<dbReference type="InterPro" id="IPR008928">
    <property type="entry name" value="6-hairpin_glycosidase_sf"/>
</dbReference>
<sequence>MFPKTTVSTEEDKFHIGGDIIYVDDRTRVLNHFDTFGIFDQWGDIHPHARKLHGIYHEGTRFLNRLELRINGQKPLLLSSAIKENNQVLSVDLTNPAFSDCNMPENTVHISRSQFIRNGVFYEEILLANYGPTSCALNLSLQFGSDFKDLFEIRGIERKSKQPKCELLPGDEKIVFEYKGLDDITRRAEVKFEDTGYQIKRNLCLYTLELEPQEVQQIHYSIFFNAGDSELETIKYTEVKNAIREEQQTAHRIFADIVTSNEQFNHWVSRSKADLLSLLSQTRYGMYPYAGVPWYNTAFGRDGIITAMETLWLAPEISKNVLLFLAQLQAREVIPEKDAEPGKILHETRSGEMANTGEVPFGKYYGTIDATPLFVMLAGMYYERTHDRETIVEIWPNIKMALFWIDEYGDIDKDGFVEYIHKSENGLTNQGWKDSHDSVMYENGDLCEPPIALCEVQGYVYAAKKYGSLLAGIFDENELSGKLSTEAGNLKKQFNENFWDSELGCYVLALDGNKKPCRVISSNAGQCLFTGIVDEDKARMLTDTLMNANMFSGWGIRTLADGEKRYNPMSYHNGSIWPHDNALIAYGLSLYGFQEESLRIMNALFDASLFIDLQRLPELYCGFVRKANEGPTAYPVACSPQAWSVTVLFMLLQSCLKISINASTKTIVFDKPDLPAYLEKIHVSKLMVGEHELSFDAYRHEFDIGFNVIQKPPGWEVIIKK</sequence>
<dbReference type="GO" id="GO:0005975">
    <property type="term" value="P:carbohydrate metabolic process"/>
    <property type="evidence" value="ECO:0007669"/>
    <property type="project" value="InterPro"/>
</dbReference>
<dbReference type="EMBL" id="FQUU01000013">
    <property type="protein sequence ID" value="SHF57454.1"/>
    <property type="molecule type" value="Genomic_DNA"/>
</dbReference>
<feature type="domain" description="Putative glycogen debranching enzyme N-terminal" evidence="1">
    <location>
        <begin position="30"/>
        <end position="220"/>
    </location>
</feature>
<evidence type="ECO:0000313" key="4">
    <source>
        <dbReference type="Proteomes" id="UP000184048"/>
    </source>
</evidence>
<feature type="domain" description="Mannosylglycerate hydrolase MGH1-like glycoside hydrolase" evidence="2">
    <location>
        <begin position="304"/>
        <end position="605"/>
    </location>
</feature>
<gene>
    <name evidence="3" type="ORF">SAMN02745131_02998</name>
</gene>
<keyword evidence="4" id="KW-1185">Reference proteome</keyword>
<dbReference type="AlphaFoldDB" id="A0A1M5CRT5"/>
<evidence type="ECO:0000259" key="2">
    <source>
        <dbReference type="Pfam" id="PF22422"/>
    </source>
</evidence>
<name>A0A1M5CRT5_9BACT</name>
<dbReference type="OrthoDB" id="49490at2"/>
<dbReference type="SUPFAM" id="SSF48208">
    <property type="entry name" value="Six-hairpin glycosidases"/>
    <property type="match status" value="1"/>
</dbReference>
<organism evidence="3 4">
    <name type="scientific">Flavisolibacter ginsengisoli DSM 18119</name>
    <dbReference type="NCBI Taxonomy" id="1121884"/>
    <lineage>
        <taxon>Bacteria</taxon>
        <taxon>Pseudomonadati</taxon>
        <taxon>Bacteroidota</taxon>
        <taxon>Chitinophagia</taxon>
        <taxon>Chitinophagales</taxon>
        <taxon>Chitinophagaceae</taxon>
        <taxon>Flavisolibacter</taxon>
    </lineage>
</organism>
<dbReference type="RefSeq" id="WP_072836144.1">
    <property type="nucleotide sequence ID" value="NZ_FQUU01000013.1"/>
</dbReference>
<dbReference type="Gene3D" id="1.50.10.10">
    <property type="match status" value="1"/>
</dbReference>
<dbReference type="InterPro" id="IPR032856">
    <property type="entry name" value="GDE_N_bis"/>
</dbReference>